<dbReference type="InterPro" id="IPR001810">
    <property type="entry name" value="F-box_dom"/>
</dbReference>
<dbReference type="InterPro" id="IPR036047">
    <property type="entry name" value="F-box-like_dom_sf"/>
</dbReference>
<dbReference type="Proteomes" id="UP000239560">
    <property type="component" value="Unassembled WGS sequence"/>
</dbReference>
<dbReference type="SMART" id="SM00256">
    <property type="entry name" value="FBOX"/>
    <property type="match status" value="1"/>
</dbReference>
<proteinExistence type="predicted"/>
<dbReference type="Pfam" id="PF00646">
    <property type="entry name" value="F-box"/>
    <property type="match status" value="1"/>
</dbReference>
<dbReference type="EMBL" id="LCTV02000003">
    <property type="protein sequence ID" value="PRQ75969.1"/>
    <property type="molecule type" value="Genomic_DNA"/>
</dbReference>
<dbReference type="AlphaFoldDB" id="A0A2T0AD87"/>
<name>A0A2T0AD87_RHOTO</name>
<sequence>MATRTRLPRQAAQSTSYTFDESDGSADAAGSGDESSEEEYGRKRAKKGTRQGKPRKRVKGDASDEEDEDDFAPRSGGLVVQLDDKEEPEMVEYEVKRVDFGELLPLETLREIFGYLHPSTLYQLSGLSKTWRTIVKSDFMKPLWLDLLRGPPTPKTEFKDMKRVIVADDDPEPIPTFNGDEVEPFRLATLLFDKTCENCERNNVFTCDRYLFRRLCYECRDLNLVPTTEVGKGKTYRDLHPATLQVVASTPLPPRDICYARSQRSWVLVGDLRDASEMLELLQLEDDADSTSKYVETALSVKSVQKTLGRAKRLKRGWSAARMERGKALEAELTEKYSPRVKEFVLEKLAMKEEHAKLGDWIRMRWSPLISMQDAIKAEGTVFDSRLQNARVTAIRKHLSNEGIFPSSTFKHAPWSSHPLVQRAEPLTNGAIRPVLYRVIARYVALNIIARCGSRKKTKKDDDDSDDEAALKRDLLKKPKSVSAQGWKWVRPILAELLKHAKQPEKPAAPLQQGPVLTMEQRDVKNAFFRERYEKALDILPSQKGRFYAPRFGEFLVCPTVQQLYDDAEFAVDESTYDADLATWAEHLDAIFEEMGDHVLEVRLSALKAILAATTEMSAEDIEDLGVDALADPAYDDSFFTRASSWVNCADCYKFGSLVEILKHRHEFHPLSSPHPGSVKLTADAPRSQVELSLEVACAWSAILELANIDADKPNFKAKNLTMALGRQDVAWENGPRGTKHRQTWSNLIEAVCRHARAAHRRQDVLAVPVIVLRKPYKPRRGRGWWW</sequence>
<evidence type="ECO:0000313" key="3">
    <source>
        <dbReference type="EMBL" id="PRQ75969.1"/>
    </source>
</evidence>
<accession>A0A2T0AD87</accession>
<dbReference type="OrthoDB" id="2322499at2759"/>
<reference evidence="3 4" key="1">
    <citation type="journal article" date="2018" name="Elife">
        <title>Functional genomics of lipid metabolism in the oleaginous yeast Rhodosporidium toruloides.</title>
        <authorList>
            <person name="Coradetti S.T."/>
            <person name="Pinel D."/>
            <person name="Geiselman G."/>
            <person name="Ito M."/>
            <person name="Mondo S."/>
            <person name="Reilly M.C."/>
            <person name="Cheng Y.F."/>
            <person name="Bauer S."/>
            <person name="Grigoriev I."/>
            <person name="Gladden J.M."/>
            <person name="Simmons B.A."/>
            <person name="Brem R."/>
            <person name="Arkin A.P."/>
            <person name="Skerker J.M."/>
        </authorList>
    </citation>
    <scope>NUCLEOTIDE SEQUENCE [LARGE SCALE GENOMIC DNA]</scope>
    <source>
        <strain evidence="3 4">NBRC 0880</strain>
    </source>
</reference>
<organism evidence="3 4">
    <name type="scientific">Rhodotorula toruloides</name>
    <name type="common">Yeast</name>
    <name type="synonym">Rhodosporidium toruloides</name>
    <dbReference type="NCBI Taxonomy" id="5286"/>
    <lineage>
        <taxon>Eukaryota</taxon>
        <taxon>Fungi</taxon>
        <taxon>Dikarya</taxon>
        <taxon>Basidiomycota</taxon>
        <taxon>Pucciniomycotina</taxon>
        <taxon>Microbotryomycetes</taxon>
        <taxon>Sporidiobolales</taxon>
        <taxon>Sporidiobolaceae</taxon>
        <taxon>Rhodotorula</taxon>
    </lineage>
</organism>
<dbReference type="PROSITE" id="PS50181">
    <property type="entry name" value="FBOX"/>
    <property type="match status" value="1"/>
</dbReference>
<protein>
    <recommendedName>
        <fullName evidence="2">F-box domain-containing protein</fullName>
    </recommendedName>
</protein>
<evidence type="ECO:0000259" key="2">
    <source>
        <dbReference type="PROSITE" id="PS50181"/>
    </source>
</evidence>
<comment type="caution">
    <text evidence="3">The sequence shown here is derived from an EMBL/GenBank/DDBJ whole genome shotgun (WGS) entry which is preliminary data.</text>
</comment>
<gene>
    <name evidence="3" type="ORF">AAT19DRAFT_12991</name>
</gene>
<evidence type="ECO:0000313" key="4">
    <source>
        <dbReference type="Proteomes" id="UP000239560"/>
    </source>
</evidence>
<feature type="region of interest" description="Disordered" evidence="1">
    <location>
        <begin position="1"/>
        <end position="78"/>
    </location>
</feature>
<dbReference type="CDD" id="cd09917">
    <property type="entry name" value="F-box_SF"/>
    <property type="match status" value="1"/>
</dbReference>
<evidence type="ECO:0000256" key="1">
    <source>
        <dbReference type="SAM" id="MobiDB-lite"/>
    </source>
</evidence>
<dbReference type="SUPFAM" id="SSF81383">
    <property type="entry name" value="F-box domain"/>
    <property type="match status" value="1"/>
</dbReference>
<feature type="domain" description="F-box" evidence="2">
    <location>
        <begin position="104"/>
        <end position="147"/>
    </location>
</feature>
<dbReference type="Gene3D" id="1.20.1280.50">
    <property type="match status" value="1"/>
</dbReference>
<feature type="compositionally biased region" description="Basic residues" evidence="1">
    <location>
        <begin position="43"/>
        <end position="58"/>
    </location>
</feature>